<keyword evidence="3" id="KW-1185">Reference proteome</keyword>
<protein>
    <submittedName>
        <fullName evidence="2">Uncharacterized protein</fullName>
    </submittedName>
</protein>
<feature type="compositionally biased region" description="Polar residues" evidence="1">
    <location>
        <begin position="86"/>
        <end position="96"/>
    </location>
</feature>
<evidence type="ECO:0000313" key="2">
    <source>
        <dbReference type="EMBL" id="TNN43663.1"/>
    </source>
</evidence>
<dbReference type="EMBL" id="SRLO01000952">
    <property type="protein sequence ID" value="TNN43663.1"/>
    <property type="molecule type" value="Genomic_DNA"/>
</dbReference>
<dbReference type="Proteomes" id="UP000314294">
    <property type="component" value="Unassembled WGS sequence"/>
</dbReference>
<gene>
    <name evidence="2" type="ORF">EYF80_046132</name>
</gene>
<comment type="caution">
    <text evidence="2">The sequence shown here is derived from an EMBL/GenBank/DDBJ whole genome shotgun (WGS) entry which is preliminary data.</text>
</comment>
<evidence type="ECO:0000313" key="3">
    <source>
        <dbReference type="Proteomes" id="UP000314294"/>
    </source>
</evidence>
<feature type="region of interest" description="Disordered" evidence="1">
    <location>
        <begin position="73"/>
        <end position="103"/>
    </location>
</feature>
<dbReference type="AlphaFoldDB" id="A0A4Z2FSB8"/>
<accession>A0A4Z2FSB8</accession>
<reference evidence="2 3" key="1">
    <citation type="submission" date="2019-03" db="EMBL/GenBank/DDBJ databases">
        <title>First draft genome of Liparis tanakae, snailfish: a comprehensive survey of snailfish specific genes.</title>
        <authorList>
            <person name="Kim W."/>
            <person name="Song I."/>
            <person name="Jeong J.-H."/>
            <person name="Kim D."/>
            <person name="Kim S."/>
            <person name="Ryu S."/>
            <person name="Song J.Y."/>
            <person name="Lee S.K."/>
        </authorList>
    </citation>
    <scope>NUCLEOTIDE SEQUENCE [LARGE SCALE GENOMIC DNA]</scope>
    <source>
        <tissue evidence="2">Muscle</tissue>
    </source>
</reference>
<sequence>MQGTVEGARERPLEQLEQMIPDAAEEGISAGRQGDGHLDRERVTVTSQILGQNNHAEAAACWRLTWRRRRPCKRARPRQPSDEEWVTTNPGKSSITFGFHAGF</sequence>
<proteinExistence type="predicted"/>
<evidence type="ECO:0000256" key="1">
    <source>
        <dbReference type="SAM" id="MobiDB-lite"/>
    </source>
</evidence>
<name>A0A4Z2FSB8_9TELE</name>
<organism evidence="2 3">
    <name type="scientific">Liparis tanakae</name>
    <name type="common">Tanaka's snailfish</name>
    <dbReference type="NCBI Taxonomy" id="230148"/>
    <lineage>
        <taxon>Eukaryota</taxon>
        <taxon>Metazoa</taxon>
        <taxon>Chordata</taxon>
        <taxon>Craniata</taxon>
        <taxon>Vertebrata</taxon>
        <taxon>Euteleostomi</taxon>
        <taxon>Actinopterygii</taxon>
        <taxon>Neopterygii</taxon>
        <taxon>Teleostei</taxon>
        <taxon>Neoteleostei</taxon>
        <taxon>Acanthomorphata</taxon>
        <taxon>Eupercaria</taxon>
        <taxon>Perciformes</taxon>
        <taxon>Cottioidei</taxon>
        <taxon>Cottales</taxon>
        <taxon>Liparidae</taxon>
        <taxon>Liparis</taxon>
    </lineage>
</organism>